<dbReference type="PANTHER" id="PTHR35604">
    <property type="entry name" value="TRANSPOSASE INSH FOR INSERTION SEQUENCE ELEMENT IS5A-RELATED"/>
    <property type="match status" value="1"/>
</dbReference>
<accession>F9U6U5</accession>
<dbReference type="InterPro" id="IPR008490">
    <property type="entry name" value="Transposase_InsH_N"/>
</dbReference>
<dbReference type="eggNOG" id="COG3039">
    <property type="taxonomic scope" value="Bacteria"/>
</dbReference>
<evidence type="ECO:0000313" key="2">
    <source>
        <dbReference type="EMBL" id="EGV19971.1"/>
    </source>
</evidence>
<name>F9U6U5_9GAMM</name>
<sequence length="161" mass="18550">MPHQIGFAQAEYDAKRKTTRRERFLAEMEPIVPWDRLLDELRPVSYAQTDRGRGRPPIGLERMLRMHFLQQWFGLADEALEDAMYDSQAFRGFLGGERQHRIVEDWQTRIAAAGGWLKPAVQSLYIDLDKHPQAFLAEDTLPRRREALSAGQSQIDSNGKA</sequence>
<dbReference type="PATRIC" id="fig|768671.3.peg.701"/>
<feature type="domain" description="Transposase InsH N-terminal" evidence="1">
    <location>
        <begin position="17"/>
        <end position="100"/>
    </location>
</feature>
<evidence type="ECO:0000313" key="3">
    <source>
        <dbReference type="Proteomes" id="UP000005459"/>
    </source>
</evidence>
<evidence type="ECO:0000259" key="1">
    <source>
        <dbReference type="Pfam" id="PF05598"/>
    </source>
</evidence>
<proteinExistence type="predicted"/>
<dbReference type="PANTHER" id="PTHR35604:SF2">
    <property type="entry name" value="TRANSPOSASE INSH FOR INSERTION SEQUENCE ELEMENT IS5A-RELATED"/>
    <property type="match status" value="1"/>
</dbReference>
<keyword evidence="3" id="KW-1185">Reference proteome</keyword>
<dbReference type="Pfam" id="PF05598">
    <property type="entry name" value="DUF772"/>
    <property type="match status" value="1"/>
</dbReference>
<protein>
    <recommendedName>
        <fullName evidence="1">Transposase InsH N-terminal domain-containing protein</fullName>
    </recommendedName>
</protein>
<dbReference type="OrthoDB" id="5761311at2"/>
<gene>
    <name evidence="2" type="ORF">ThimaDRAFT_0647</name>
</gene>
<dbReference type="Proteomes" id="UP000005459">
    <property type="component" value="Unassembled WGS sequence"/>
</dbReference>
<organism evidence="2 3">
    <name type="scientific">Thiocapsa marina 5811</name>
    <dbReference type="NCBI Taxonomy" id="768671"/>
    <lineage>
        <taxon>Bacteria</taxon>
        <taxon>Pseudomonadati</taxon>
        <taxon>Pseudomonadota</taxon>
        <taxon>Gammaproteobacteria</taxon>
        <taxon>Chromatiales</taxon>
        <taxon>Chromatiaceae</taxon>
        <taxon>Thiocapsa</taxon>
    </lineage>
</organism>
<reference evidence="2 3" key="1">
    <citation type="submission" date="2011-06" db="EMBL/GenBank/DDBJ databases">
        <title>The draft genome of Thiocapsa marina 5811.</title>
        <authorList>
            <consortium name="US DOE Joint Genome Institute (JGI-PGF)"/>
            <person name="Lucas S."/>
            <person name="Han J."/>
            <person name="Cheng J.-F."/>
            <person name="Goodwin L."/>
            <person name="Pitluck S."/>
            <person name="Peters L."/>
            <person name="Land M.L."/>
            <person name="Hauser L."/>
            <person name="Vogl K."/>
            <person name="Liu Z."/>
            <person name="Imhoff J."/>
            <person name="Thiel V."/>
            <person name="Frigaard N.-U."/>
            <person name="Bryant D."/>
            <person name="Woyke T.J."/>
        </authorList>
    </citation>
    <scope>NUCLEOTIDE SEQUENCE [LARGE SCALE GENOMIC DNA]</scope>
    <source>
        <strain evidence="2 3">5811</strain>
    </source>
</reference>
<dbReference type="AlphaFoldDB" id="F9U6U5"/>
<dbReference type="EMBL" id="AFWV01000002">
    <property type="protein sequence ID" value="EGV19971.1"/>
    <property type="molecule type" value="Genomic_DNA"/>
</dbReference>